<name>A0ABP3YL83_9PSEU</name>
<proteinExistence type="predicted"/>
<dbReference type="RefSeq" id="WP_343944874.1">
    <property type="nucleotide sequence ID" value="NZ_BAAAHP010000187.1"/>
</dbReference>
<protein>
    <submittedName>
        <fullName evidence="2">Uncharacterized protein</fullName>
    </submittedName>
</protein>
<evidence type="ECO:0000313" key="2">
    <source>
        <dbReference type="EMBL" id="GAA0897627.1"/>
    </source>
</evidence>
<reference evidence="3" key="1">
    <citation type="journal article" date="2019" name="Int. J. Syst. Evol. Microbiol.">
        <title>The Global Catalogue of Microorganisms (GCM) 10K type strain sequencing project: providing services to taxonomists for standard genome sequencing and annotation.</title>
        <authorList>
            <consortium name="The Broad Institute Genomics Platform"/>
            <consortium name="The Broad Institute Genome Sequencing Center for Infectious Disease"/>
            <person name="Wu L."/>
            <person name="Ma J."/>
        </authorList>
    </citation>
    <scope>NUCLEOTIDE SEQUENCE [LARGE SCALE GENOMIC DNA]</scope>
    <source>
        <strain evidence="3">JCM 11117</strain>
    </source>
</reference>
<feature type="compositionally biased region" description="Basic and acidic residues" evidence="1">
    <location>
        <begin position="104"/>
        <end position="114"/>
    </location>
</feature>
<sequence>MTTTYDGPPMTAQEVAEAVAEDLGVSRGAAAEMVRGYLDETSERVGVSVHNWTLDESDVEAITSSAQATTATAAAVAEATAAVAAATAQLDEPAAAAADDEADSDAHVDVEAAS</sequence>
<evidence type="ECO:0000313" key="3">
    <source>
        <dbReference type="Proteomes" id="UP001499967"/>
    </source>
</evidence>
<comment type="caution">
    <text evidence="2">The sequence shown here is derived from an EMBL/GenBank/DDBJ whole genome shotgun (WGS) entry which is preliminary data.</text>
</comment>
<keyword evidence="3" id="KW-1185">Reference proteome</keyword>
<organism evidence="2 3">
    <name type="scientific">Pseudonocardia zijingensis</name>
    <dbReference type="NCBI Taxonomy" id="153376"/>
    <lineage>
        <taxon>Bacteria</taxon>
        <taxon>Bacillati</taxon>
        <taxon>Actinomycetota</taxon>
        <taxon>Actinomycetes</taxon>
        <taxon>Pseudonocardiales</taxon>
        <taxon>Pseudonocardiaceae</taxon>
        <taxon>Pseudonocardia</taxon>
    </lineage>
</organism>
<accession>A0ABP3YL83</accession>
<dbReference type="Proteomes" id="UP001499967">
    <property type="component" value="Unassembled WGS sequence"/>
</dbReference>
<feature type="region of interest" description="Disordered" evidence="1">
    <location>
        <begin position="91"/>
        <end position="114"/>
    </location>
</feature>
<dbReference type="EMBL" id="BAAAHP010000187">
    <property type="protein sequence ID" value="GAA0897627.1"/>
    <property type="molecule type" value="Genomic_DNA"/>
</dbReference>
<gene>
    <name evidence="2" type="ORF">GCM10009559_58540</name>
</gene>
<evidence type="ECO:0000256" key="1">
    <source>
        <dbReference type="SAM" id="MobiDB-lite"/>
    </source>
</evidence>